<reference evidence="1" key="1">
    <citation type="submission" date="2019-04" db="EMBL/GenBank/DDBJ databases">
        <title>Microbes associate with the intestines of laboratory mice.</title>
        <authorList>
            <person name="Navarre W."/>
            <person name="Wong E."/>
            <person name="Huang K."/>
            <person name="Tropini C."/>
            <person name="Ng K."/>
            <person name="Yu B."/>
        </authorList>
    </citation>
    <scope>NUCLEOTIDE SEQUENCE</scope>
    <source>
        <strain evidence="1">NM73_A23</strain>
    </source>
</reference>
<proteinExistence type="predicted"/>
<protein>
    <submittedName>
        <fullName evidence="1">N-acetylmuramoyl-L-alanine amidase</fullName>
    </submittedName>
</protein>
<name>A0AC61QM68_9BACT</name>
<accession>A0AC61QM68</accession>
<comment type="caution">
    <text evidence="1">The sequence shown here is derived from an EMBL/GenBank/DDBJ whole genome shotgun (WGS) entry which is preliminary data.</text>
</comment>
<sequence length="372" mass="41638">MAAGKKYVLVIDPGHGGRDAGAVGSFSKEKDINLKVALCFGRYVERNCPNVKVIYTRKKDTFLQLYERADIANKNHADVFVSIHTNSLPKGHIGRGVETYSMTLRRSEEKLSAAMRENSVITYEEGYEERYEGYDSKSDESAIMFEYIHDENMAKSVELSKSIQKSLCASANRPNKGVKQDNFHVLRRTSMPACLVELGFISTPDEERLLNDEAVIDKMGYGIYVGFVKYMDKNSVVTPYKPDAESHIALPTVAPSKKTSAPSKSKRQADDEEAKAKETVEKSMPESHDRQEQSSDKLVYKVQFVTASTVLKEGASVFKGVTGAEHYKDGGVYKYTIGCCETQAEAVKLKREIAEKFPDAFVIKFQNGQRVR</sequence>
<keyword evidence="2" id="KW-1185">Reference proteome</keyword>
<evidence type="ECO:0000313" key="1">
    <source>
        <dbReference type="EMBL" id="TGX80165.1"/>
    </source>
</evidence>
<dbReference type="EMBL" id="SRZC01000029">
    <property type="protein sequence ID" value="TGX80165.1"/>
    <property type="molecule type" value="Genomic_DNA"/>
</dbReference>
<gene>
    <name evidence="1" type="ORF">E5358_13600</name>
</gene>
<organism evidence="1 2">
    <name type="scientific">Palleniella muris</name>
    <dbReference type="NCBI Taxonomy" id="3038145"/>
    <lineage>
        <taxon>Bacteria</taxon>
        <taxon>Pseudomonadati</taxon>
        <taxon>Bacteroidota</taxon>
        <taxon>Bacteroidia</taxon>
        <taxon>Bacteroidales</taxon>
        <taxon>Prevotellaceae</taxon>
        <taxon>Palleniella</taxon>
    </lineage>
</organism>
<evidence type="ECO:0000313" key="2">
    <source>
        <dbReference type="Proteomes" id="UP000308886"/>
    </source>
</evidence>
<dbReference type="Proteomes" id="UP000308886">
    <property type="component" value="Unassembled WGS sequence"/>
</dbReference>